<dbReference type="STRING" id="1122619.GCA_000373745_02409"/>
<dbReference type="Proteomes" id="UP000594903">
    <property type="component" value="Chromosome"/>
</dbReference>
<evidence type="ECO:0000313" key="2">
    <source>
        <dbReference type="EMBL" id="SUA57172.1"/>
    </source>
</evidence>
<dbReference type="RefSeq" id="WP_018575594.1">
    <property type="nucleotide sequence ID" value="NZ_CP065725.1"/>
</dbReference>
<sequence length="169" mass="19259">MNTAEITVKENGQLFTYRHKDLTNYHGTGFPGGVAHAFQVLRRAIPLLDNGNPPERREIEIHTAFQGPGGRDGIEMVTRATTDGRYHIDPNLARTERGPLLARYYFVFNYRGTTVKLQVKEGLVREEFVTLEHKKDRTAEEDARLEVLKVDMSDRLLGAPCEDIYELVD</sequence>
<reference evidence="2 3" key="1">
    <citation type="submission" date="2018-06" db="EMBL/GenBank/DDBJ databases">
        <authorList>
            <consortium name="Pathogen Informatics"/>
            <person name="Doyle S."/>
        </authorList>
    </citation>
    <scope>NUCLEOTIDE SEQUENCE [LARGE SCALE GENOMIC DNA]</scope>
    <source>
        <strain evidence="2 3">NCTC11997</strain>
    </source>
</reference>
<dbReference type="OrthoDB" id="8654762at2"/>
<proteinExistence type="predicted"/>
<gene>
    <name evidence="1" type="ORF">I6G29_11155</name>
    <name evidence="2" type="ORF">NCTC11997_02298</name>
</gene>
<dbReference type="AlphaFoldDB" id="A0A378XJY3"/>
<protein>
    <submittedName>
        <fullName evidence="2">Uncharacterized protein</fullName>
    </submittedName>
</protein>
<name>A0A378XJY3_9BURK</name>
<organism evidence="2 3">
    <name type="scientific">Oligella ureolytica</name>
    <dbReference type="NCBI Taxonomy" id="90244"/>
    <lineage>
        <taxon>Bacteria</taxon>
        <taxon>Pseudomonadati</taxon>
        <taxon>Pseudomonadota</taxon>
        <taxon>Betaproteobacteria</taxon>
        <taxon>Burkholderiales</taxon>
        <taxon>Alcaligenaceae</taxon>
        <taxon>Oligella</taxon>
    </lineage>
</organism>
<evidence type="ECO:0000313" key="1">
    <source>
        <dbReference type="EMBL" id="QPT39680.1"/>
    </source>
</evidence>
<accession>A0A378XJY3</accession>
<dbReference type="EMBL" id="UGSB01000001">
    <property type="protein sequence ID" value="SUA57172.1"/>
    <property type="molecule type" value="Genomic_DNA"/>
</dbReference>
<reference evidence="1 4" key="2">
    <citation type="submission" date="2020-12" db="EMBL/GenBank/DDBJ databases">
        <title>FDA dAtabase for Regulatory Grade micrObial Sequences (FDA-ARGOS): Supporting development and validation of Infectious Disease Dx tests.</title>
        <authorList>
            <person name="Sproer C."/>
            <person name="Gronow S."/>
            <person name="Severitt S."/>
            <person name="Schroder I."/>
            <person name="Tallon L."/>
            <person name="Sadzewicz L."/>
            <person name="Zhao X."/>
            <person name="Boylan J."/>
            <person name="Ott S."/>
            <person name="Bowen H."/>
            <person name="Vavikolanu K."/>
            <person name="Mehta A."/>
            <person name="Aluvathingal J."/>
            <person name="Nadendla S."/>
            <person name="Lowell S."/>
            <person name="Myers T."/>
            <person name="Yan Y."/>
            <person name="Sichtig H."/>
        </authorList>
    </citation>
    <scope>NUCLEOTIDE SEQUENCE [LARGE SCALE GENOMIC DNA]</scope>
    <source>
        <strain evidence="1 4">FDAARGOS_872</strain>
    </source>
</reference>
<keyword evidence="4" id="KW-1185">Reference proteome</keyword>
<dbReference type="EMBL" id="CP065725">
    <property type="protein sequence ID" value="QPT39680.1"/>
    <property type="molecule type" value="Genomic_DNA"/>
</dbReference>
<dbReference type="Proteomes" id="UP000254603">
    <property type="component" value="Unassembled WGS sequence"/>
</dbReference>
<evidence type="ECO:0000313" key="4">
    <source>
        <dbReference type="Proteomes" id="UP000594903"/>
    </source>
</evidence>
<evidence type="ECO:0000313" key="3">
    <source>
        <dbReference type="Proteomes" id="UP000254603"/>
    </source>
</evidence>